<feature type="transmembrane region" description="Helical" evidence="1">
    <location>
        <begin position="71"/>
        <end position="92"/>
    </location>
</feature>
<name>A0ABT0LII0_9GAMM</name>
<protein>
    <submittedName>
        <fullName evidence="3">EamA family transporter</fullName>
    </submittedName>
</protein>
<feature type="transmembrane region" description="Helical" evidence="1">
    <location>
        <begin position="98"/>
        <end position="119"/>
    </location>
</feature>
<dbReference type="Proteomes" id="UP001203423">
    <property type="component" value="Unassembled WGS sequence"/>
</dbReference>
<feature type="transmembrane region" description="Helical" evidence="1">
    <location>
        <begin position="7"/>
        <end position="28"/>
    </location>
</feature>
<proteinExistence type="predicted"/>
<keyword evidence="1" id="KW-0472">Membrane</keyword>
<organism evidence="3 4">
    <name type="scientific">Shewanella surugensis</name>
    <dbReference type="NCBI Taxonomy" id="212020"/>
    <lineage>
        <taxon>Bacteria</taxon>
        <taxon>Pseudomonadati</taxon>
        <taxon>Pseudomonadota</taxon>
        <taxon>Gammaproteobacteria</taxon>
        <taxon>Alteromonadales</taxon>
        <taxon>Shewanellaceae</taxon>
        <taxon>Shewanella</taxon>
    </lineage>
</organism>
<keyword evidence="1" id="KW-0812">Transmembrane</keyword>
<dbReference type="EMBL" id="JAKIKS010000167">
    <property type="protein sequence ID" value="MCL1127496.1"/>
    <property type="molecule type" value="Genomic_DNA"/>
</dbReference>
<feature type="transmembrane region" description="Helical" evidence="1">
    <location>
        <begin position="265"/>
        <end position="285"/>
    </location>
</feature>
<feature type="domain" description="EamA" evidence="2">
    <location>
        <begin position="150"/>
        <end position="280"/>
    </location>
</feature>
<evidence type="ECO:0000259" key="2">
    <source>
        <dbReference type="Pfam" id="PF00892"/>
    </source>
</evidence>
<feature type="transmembrane region" description="Helical" evidence="1">
    <location>
        <begin position="177"/>
        <end position="197"/>
    </location>
</feature>
<keyword evidence="4" id="KW-1185">Reference proteome</keyword>
<dbReference type="InterPro" id="IPR037185">
    <property type="entry name" value="EmrE-like"/>
</dbReference>
<dbReference type="SUPFAM" id="SSF103481">
    <property type="entry name" value="Multidrug resistance efflux transporter EmrE"/>
    <property type="match status" value="2"/>
</dbReference>
<reference evidence="3 4" key="1">
    <citation type="submission" date="2022-01" db="EMBL/GenBank/DDBJ databases">
        <title>Whole genome-based taxonomy of the Shewanellaceae.</title>
        <authorList>
            <person name="Martin-Rodriguez A.J."/>
        </authorList>
    </citation>
    <scope>NUCLEOTIDE SEQUENCE [LARGE SCALE GENOMIC DNA]</scope>
    <source>
        <strain evidence="3 4">DSM 17177</strain>
    </source>
</reference>
<dbReference type="InterPro" id="IPR000620">
    <property type="entry name" value="EamA_dom"/>
</dbReference>
<evidence type="ECO:0000256" key="1">
    <source>
        <dbReference type="SAM" id="Phobius"/>
    </source>
</evidence>
<dbReference type="RefSeq" id="WP_248942936.1">
    <property type="nucleotide sequence ID" value="NZ_JAKIKS010000167.1"/>
</dbReference>
<dbReference type="Pfam" id="PF00892">
    <property type="entry name" value="EamA"/>
    <property type="match status" value="2"/>
</dbReference>
<dbReference type="PANTHER" id="PTHR22911">
    <property type="entry name" value="ACYL-MALONYL CONDENSING ENZYME-RELATED"/>
    <property type="match status" value="1"/>
</dbReference>
<accession>A0ABT0LII0</accession>
<dbReference type="PANTHER" id="PTHR22911:SF137">
    <property type="entry name" value="SOLUTE CARRIER FAMILY 35 MEMBER G2-RELATED"/>
    <property type="match status" value="1"/>
</dbReference>
<evidence type="ECO:0000313" key="4">
    <source>
        <dbReference type="Proteomes" id="UP001203423"/>
    </source>
</evidence>
<feature type="transmembrane region" description="Helical" evidence="1">
    <location>
        <begin position="40"/>
        <end position="59"/>
    </location>
</feature>
<feature type="transmembrane region" description="Helical" evidence="1">
    <location>
        <begin position="149"/>
        <end position="165"/>
    </location>
</feature>
<feature type="transmembrane region" description="Helical" evidence="1">
    <location>
        <begin position="212"/>
        <end position="232"/>
    </location>
</feature>
<feature type="domain" description="EamA" evidence="2">
    <location>
        <begin position="7"/>
        <end position="141"/>
    </location>
</feature>
<gene>
    <name evidence="3" type="ORF">L2764_24230</name>
</gene>
<feature type="transmembrane region" description="Helical" evidence="1">
    <location>
        <begin position="126"/>
        <end position="143"/>
    </location>
</feature>
<feature type="transmembrane region" description="Helical" evidence="1">
    <location>
        <begin position="239"/>
        <end position="259"/>
    </location>
</feature>
<evidence type="ECO:0000313" key="3">
    <source>
        <dbReference type="EMBL" id="MCL1127496.1"/>
    </source>
</evidence>
<comment type="caution">
    <text evidence="3">The sequence shown here is derived from an EMBL/GenBank/DDBJ whole genome shotgun (WGS) entry which is preliminary data.</text>
</comment>
<keyword evidence="1" id="KW-1133">Transmembrane helix</keyword>
<sequence length="298" mass="33310">MNRSLQGNLIAITAFAVWGLTPMFYGLLEGQNTIELLVHRIFWSVPLIFIFSRLISMRYDFKSILADKVSLCYSFLAASVMCVSWYAFIYAVTHQQVLTASLGFFINPLITIVLSIVLLKEKPTTGQAVAIVFSFLGVSYLIITTGKVPILALLMGGFFALYGVLKKGVRYDAMTSVMVESVVLFPFAAAALIYQGISHSGVFFQSDLSTQIYFMLTAPMTLVPVILFSLALRRTSLTSIGLIQYLEPSLQFMLATLFFGELLDVHKLVTFSFIWVGLLCCMYPSRLTMHVFRARKKA</sequence>